<dbReference type="Proteomes" id="UP000015104">
    <property type="component" value="Unassembled WGS sequence"/>
</dbReference>
<dbReference type="HOGENOM" id="CLU_3423427_0_0_1"/>
<accession>T1JRY2</accession>
<dbReference type="EMBL" id="CAEY01000457">
    <property type="status" value="NOT_ANNOTATED_CDS"/>
    <property type="molecule type" value="Genomic_DNA"/>
</dbReference>
<evidence type="ECO:0000313" key="2">
    <source>
        <dbReference type="Proteomes" id="UP000015104"/>
    </source>
</evidence>
<dbReference type="EnsemblMetazoa" id="tetur01g08570.1">
    <property type="protein sequence ID" value="tetur01g08570.1"/>
    <property type="gene ID" value="tetur01g08570"/>
</dbReference>
<keyword evidence="2" id="KW-1185">Reference proteome</keyword>
<reference evidence="2" key="1">
    <citation type="submission" date="2011-08" db="EMBL/GenBank/DDBJ databases">
        <authorList>
            <person name="Rombauts S."/>
        </authorList>
    </citation>
    <scope>NUCLEOTIDE SEQUENCE</scope>
    <source>
        <strain evidence="2">London</strain>
    </source>
</reference>
<dbReference type="AlphaFoldDB" id="T1JRY2"/>
<proteinExistence type="predicted"/>
<organism evidence="1 2">
    <name type="scientific">Tetranychus urticae</name>
    <name type="common">Two-spotted spider mite</name>
    <dbReference type="NCBI Taxonomy" id="32264"/>
    <lineage>
        <taxon>Eukaryota</taxon>
        <taxon>Metazoa</taxon>
        <taxon>Ecdysozoa</taxon>
        <taxon>Arthropoda</taxon>
        <taxon>Chelicerata</taxon>
        <taxon>Arachnida</taxon>
        <taxon>Acari</taxon>
        <taxon>Acariformes</taxon>
        <taxon>Trombidiformes</taxon>
        <taxon>Prostigmata</taxon>
        <taxon>Eleutherengona</taxon>
        <taxon>Raphignathae</taxon>
        <taxon>Tetranychoidea</taxon>
        <taxon>Tetranychidae</taxon>
        <taxon>Tetranychus</taxon>
    </lineage>
</organism>
<evidence type="ECO:0000313" key="1">
    <source>
        <dbReference type="EnsemblMetazoa" id="tetur01g08570.1"/>
    </source>
</evidence>
<reference evidence="1" key="2">
    <citation type="submission" date="2015-06" db="UniProtKB">
        <authorList>
            <consortium name="EnsemblMetazoa"/>
        </authorList>
    </citation>
    <scope>IDENTIFICATION</scope>
</reference>
<name>T1JRY2_TETUR</name>
<protein>
    <submittedName>
        <fullName evidence="1">Uncharacterized protein</fullName>
    </submittedName>
</protein>
<sequence length="23" mass="2641">MASTLGIRKTMAICKQQLKYPKM</sequence>